<proteinExistence type="predicted"/>
<sequence>MNFASIFLLFAALYLAALGGYYFNDKFKNKKLRSNKIITKKETAMQKNEPNEPREVDIAGSLLFLTSSLNEDAQKNKNYVLLDYDIAYPRLFYADIATLTKLIDAMAQIFLLNVSDSTVTIKFLLSNYYKNNIKFTLSVYCDRDFFANKNILQVNMNAKSRKFYEIAKTLAEQNGSQIIFEFDPGARASTEISMTLSDNKFDLMQNLKIKNPKNFSVLVAEPNPNAFFVLRKNLEFIGIDVKPSSEWSIVKRHIEDMIFRPGAVFIEENLLGEIDDALTALLIEKKIALVVLKNTNAAINLNPKIRVWTLPQPYLPDSLVRILNEAYAFGAQNGDKI</sequence>
<protein>
    <submittedName>
        <fullName evidence="1">Uncharacterized protein</fullName>
    </submittedName>
</protein>
<dbReference type="AlphaFoldDB" id="A0A6G5QLX2"/>
<evidence type="ECO:0000313" key="2">
    <source>
        <dbReference type="Proteomes" id="UP000502377"/>
    </source>
</evidence>
<name>A0A6G5QLX2_CAMRE</name>
<gene>
    <name evidence="1" type="ORF">CRECT_0911</name>
</gene>
<dbReference type="Proteomes" id="UP000502377">
    <property type="component" value="Chromosome"/>
</dbReference>
<evidence type="ECO:0000313" key="1">
    <source>
        <dbReference type="EMBL" id="QCD46582.1"/>
    </source>
</evidence>
<reference evidence="1 2" key="1">
    <citation type="submission" date="2016-07" db="EMBL/GenBank/DDBJ databases">
        <title>Comparative genomics of the Campylobacter concisus group.</title>
        <authorList>
            <person name="Miller W.G."/>
            <person name="Yee E."/>
            <person name="Chapman M.H."/>
            <person name="Huynh S."/>
            <person name="Bono J.L."/>
            <person name="On S.L.W."/>
            <person name="StLeger J."/>
            <person name="Foster G."/>
            <person name="Parker C.T."/>
        </authorList>
    </citation>
    <scope>NUCLEOTIDE SEQUENCE [LARGE SCALE GENOMIC DNA]</scope>
    <source>
        <strain evidence="1 2">ATCC 33238</strain>
    </source>
</reference>
<dbReference type="EMBL" id="CP012543">
    <property type="protein sequence ID" value="QCD46582.1"/>
    <property type="molecule type" value="Genomic_DNA"/>
</dbReference>
<accession>A0A6G5QLX2</accession>
<organism evidence="1 2">
    <name type="scientific">Campylobacter rectus</name>
    <name type="common">Wolinella recta</name>
    <dbReference type="NCBI Taxonomy" id="203"/>
    <lineage>
        <taxon>Bacteria</taxon>
        <taxon>Pseudomonadati</taxon>
        <taxon>Campylobacterota</taxon>
        <taxon>Epsilonproteobacteria</taxon>
        <taxon>Campylobacterales</taxon>
        <taxon>Campylobacteraceae</taxon>
        <taxon>Campylobacter</taxon>
    </lineage>
</organism>
<dbReference type="KEGG" id="crx:CRECT_0911"/>